<evidence type="ECO:0000256" key="3">
    <source>
        <dbReference type="SAM" id="MobiDB-lite"/>
    </source>
</evidence>
<evidence type="ECO:0000313" key="6">
    <source>
        <dbReference type="EMBL" id="CAL8124866.1"/>
    </source>
</evidence>
<dbReference type="Proteomes" id="UP001642540">
    <property type="component" value="Unassembled WGS sequence"/>
</dbReference>
<dbReference type="PANTHER" id="PTHR10157">
    <property type="entry name" value="DOPAMINE BETA HYDROXYLASE RELATED"/>
    <property type="match status" value="1"/>
</dbReference>
<dbReference type="PANTHER" id="PTHR10157:SF23">
    <property type="entry name" value="MOXD1 HOMOLOG 1"/>
    <property type="match status" value="1"/>
</dbReference>
<dbReference type="SUPFAM" id="SSF49742">
    <property type="entry name" value="PHM/PNGase F"/>
    <property type="match status" value="2"/>
</dbReference>
<keyword evidence="2" id="KW-0325">Glycoprotein</keyword>
<dbReference type="InterPro" id="IPR000323">
    <property type="entry name" value="Cu2_ascorb_mOase_N"/>
</dbReference>
<dbReference type="InterPro" id="IPR000945">
    <property type="entry name" value="DBH-like"/>
</dbReference>
<dbReference type="Pfam" id="PF01082">
    <property type="entry name" value="Cu2_monooxygen"/>
    <property type="match status" value="1"/>
</dbReference>
<gene>
    <name evidence="6" type="ORF">ODALV1_LOCUS20792</name>
</gene>
<protein>
    <recommendedName>
        <fullName evidence="8">DBH-like monooxygenase protein 1</fullName>
    </recommendedName>
</protein>
<dbReference type="Gene3D" id="2.60.120.230">
    <property type="match status" value="1"/>
</dbReference>
<feature type="compositionally biased region" description="Basic and acidic residues" evidence="3">
    <location>
        <begin position="371"/>
        <end position="380"/>
    </location>
</feature>
<proteinExistence type="predicted"/>
<evidence type="ECO:0008006" key="8">
    <source>
        <dbReference type="Google" id="ProtNLM"/>
    </source>
</evidence>
<sequence>MGVDAETLFEGRARSGGNECYRTVEPDSIEARYCTEVLYVWAVGGKPTFFPDHVGLPMSIQNGTEYFLMETHYDNPNRLANLRVSVTLQTYYTSQLRKHDAGLLWVGHWTPGLPSLLIPPNSLSHVTMGHCAPGCTQRFLEKEVNIFAAYLHTHLAGRGVRALHFRGNKELPWIISDDNYNFDYQQTRILRQERKLVPGDQLMIRCTYETTNSNGSVVEGGFSTRQEMCAMGLLYYNRVPNFTFCLSEIKTEAYHNFLGVRNVTWDGSIKDMVITDPPRFSGLTMKTYADNHIEWDIRMRTEIQRYHKSEPQTVNCASALPIESIDSQNNQEIVDDNDDDDNEVGRRILRYSGDGGISLALRNVASQRRQSFQDKFDRRGSNNVGSDDDGGGDEHLSALPQGVARYRRPTQCQRATISSRRSG</sequence>
<dbReference type="InterPro" id="IPR036939">
    <property type="entry name" value="Cu2_ascorb_mOase_N_sf"/>
</dbReference>
<dbReference type="InterPro" id="IPR024548">
    <property type="entry name" value="Cu2_monoox_C"/>
</dbReference>
<organism evidence="6 7">
    <name type="scientific">Orchesella dallaii</name>
    <dbReference type="NCBI Taxonomy" id="48710"/>
    <lineage>
        <taxon>Eukaryota</taxon>
        <taxon>Metazoa</taxon>
        <taxon>Ecdysozoa</taxon>
        <taxon>Arthropoda</taxon>
        <taxon>Hexapoda</taxon>
        <taxon>Collembola</taxon>
        <taxon>Entomobryomorpha</taxon>
        <taxon>Entomobryoidea</taxon>
        <taxon>Orchesellidae</taxon>
        <taxon>Orchesellinae</taxon>
        <taxon>Orchesella</taxon>
    </lineage>
</organism>
<accession>A0ABP1RB90</accession>
<evidence type="ECO:0000256" key="2">
    <source>
        <dbReference type="ARBA" id="ARBA00023180"/>
    </source>
</evidence>
<evidence type="ECO:0000313" key="7">
    <source>
        <dbReference type="Proteomes" id="UP001642540"/>
    </source>
</evidence>
<evidence type="ECO:0000259" key="4">
    <source>
        <dbReference type="Pfam" id="PF01082"/>
    </source>
</evidence>
<dbReference type="Gene3D" id="2.60.120.310">
    <property type="entry name" value="Copper type II, ascorbate-dependent monooxygenase, N-terminal domain"/>
    <property type="match status" value="1"/>
</dbReference>
<keyword evidence="7" id="KW-1185">Reference proteome</keyword>
<name>A0ABP1RB90_9HEXA</name>
<reference evidence="6 7" key="1">
    <citation type="submission" date="2024-08" db="EMBL/GenBank/DDBJ databases">
        <authorList>
            <person name="Cucini C."/>
            <person name="Frati F."/>
        </authorList>
    </citation>
    <scope>NUCLEOTIDE SEQUENCE [LARGE SCALE GENOMIC DNA]</scope>
</reference>
<feature type="region of interest" description="Disordered" evidence="3">
    <location>
        <begin position="370"/>
        <end position="423"/>
    </location>
</feature>
<feature type="domain" description="Copper type II ascorbate-dependent monooxygenase N-terminal" evidence="4">
    <location>
        <begin position="13"/>
        <end position="78"/>
    </location>
</feature>
<feature type="domain" description="Copper type II ascorbate-dependent monooxygenase C-terminal" evidence="5">
    <location>
        <begin position="100"/>
        <end position="256"/>
    </location>
</feature>
<keyword evidence="1" id="KW-1015">Disulfide bond</keyword>
<dbReference type="EMBL" id="CAXLJM020000068">
    <property type="protein sequence ID" value="CAL8124866.1"/>
    <property type="molecule type" value="Genomic_DNA"/>
</dbReference>
<dbReference type="InterPro" id="IPR014784">
    <property type="entry name" value="Cu2_ascorb_mOase-like_C"/>
</dbReference>
<evidence type="ECO:0000259" key="5">
    <source>
        <dbReference type="Pfam" id="PF03712"/>
    </source>
</evidence>
<dbReference type="InterPro" id="IPR008977">
    <property type="entry name" value="PHM/PNGase_F_dom_sf"/>
</dbReference>
<feature type="compositionally biased region" description="Polar residues" evidence="3">
    <location>
        <begin position="410"/>
        <end position="423"/>
    </location>
</feature>
<evidence type="ECO:0000256" key="1">
    <source>
        <dbReference type="ARBA" id="ARBA00023157"/>
    </source>
</evidence>
<dbReference type="Pfam" id="PF03712">
    <property type="entry name" value="Cu2_monoox_C"/>
    <property type="match status" value="1"/>
</dbReference>
<comment type="caution">
    <text evidence="6">The sequence shown here is derived from an EMBL/GenBank/DDBJ whole genome shotgun (WGS) entry which is preliminary data.</text>
</comment>